<dbReference type="Proteomes" id="UP001054945">
    <property type="component" value="Unassembled WGS sequence"/>
</dbReference>
<evidence type="ECO:0000313" key="2">
    <source>
        <dbReference type="Proteomes" id="UP001054945"/>
    </source>
</evidence>
<name>A0AAV4MI50_CAEEX</name>
<gene>
    <name evidence="1" type="ORF">CEXT_6721</name>
</gene>
<reference evidence="1 2" key="1">
    <citation type="submission" date="2021-06" db="EMBL/GenBank/DDBJ databases">
        <title>Caerostris extrusa draft genome.</title>
        <authorList>
            <person name="Kono N."/>
            <person name="Arakawa K."/>
        </authorList>
    </citation>
    <scope>NUCLEOTIDE SEQUENCE [LARGE SCALE GENOMIC DNA]</scope>
</reference>
<comment type="caution">
    <text evidence="1">The sequence shown here is derived from an EMBL/GenBank/DDBJ whole genome shotgun (WGS) entry which is preliminary data.</text>
</comment>
<keyword evidence="2" id="KW-1185">Reference proteome</keyword>
<organism evidence="1 2">
    <name type="scientific">Caerostris extrusa</name>
    <name type="common">Bark spider</name>
    <name type="synonym">Caerostris bankana</name>
    <dbReference type="NCBI Taxonomy" id="172846"/>
    <lineage>
        <taxon>Eukaryota</taxon>
        <taxon>Metazoa</taxon>
        <taxon>Ecdysozoa</taxon>
        <taxon>Arthropoda</taxon>
        <taxon>Chelicerata</taxon>
        <taxon>Arachnida</taxon>
        <taxon>Araneae</taxon>
        <taxon>Araneomorphae</taxon>
        <taxon>Entelegynae</taxon>
        <taxon>Araneoidea</taxon>
        <taxon>Araneidae</taxon>
        <taxon>Caerostris</taxon>
    </lineage>
</organism>
<sequence length="135" mass="15226">MEGHSGLLMRIPISTVNVDAFDVASHIEFKTIFLIQKPSTLFIPHAPWFLPSKKGAFIQLGKGAGSRPPAVARIHNLIYTYFIGCDLPRDGWPSGRNKSASGRHVARGLHFIEILKTNGLLQETEEWIYRVKDEW</sequence>
<accession>A0AAV4MI50</accession>
<proteinExistence type="predicted"/>
<protein>
    <submittedName>
        <fullName evidence="1">Uncharacterized protein</fullName>
    </submittedName>
</protein>
<dbReference type="AlphaFoldDB" id="A0AAV4MI50"/>
<dbReference type="EMBL" id="BPLR01019761">
    <property type="protein sequence ID" value="GIX71525.1"/>
    <property type="molecule type" value="Genomic_DNA"/>
</dbReference>
<evidence type="ECO:0000313" key="1">
    <source>
        <dbReference type="EMBL" id="GIX71525.1"/>
    </source>
</evidence>